<proteinExistence type="predicted"/>
<dbReference type="RefSeq" id="WP_313719174.1">
    <property type="nucleotide sequence ID" value="NZ_CP134876.1"/>
</dbReference>
<organism evidence="2 3">
    <name type="scientific">Micromonospora halotolerans</name>
    <dbReference type="NCBI Taxonomy" id="709879"/>
    <lineage>
        <taxon>Bacteria</taxon>
        <taxon>Bacillati</taxon>
        <taxon>Actinomycetota</taxon>
        <taxon>Actinomycetes</taxon>
        <taxon>Micromonosporales</taxon>
        <taxon>Micromonosporaceae</taxon>
        <taxon>Micromonospora</taxon>
    </lineage>
</organism>
<name>A0ABY9ZQM7_9ACTN</name>
<keyword evidence="3" id="KW-1185">Reference proteome</keyword>
<reference evidence="2 3" key="1">
    <citation type="submission" date="2023-09" db="EMBL/GenBank/DDBJ databases">
        <title>Micromonospora halotolerans DSM 45598 genome sequence.</title>
        <authorList>
            <person name="Mo P."/>
        </authorList>
    </citation>
    <scope>NUCLEOTIDE SEQUENCE [LARGE SCALE GENOMIC DNA]</scope>
    <source>
        <strain evidence="2 3">DSM 45598</strain>
    </source>
</reference>
<evidence type="ECO:0000313" key="2">
    <source>
        <dbReference type="EMBL" id="WNM37588.1"/>
    </source>
</evidence>
<keyword evidence="1" id="KW-0472">Membrane</keyword>
<evidence type="ECO:0000256" key="1">
    <source>
        <dbReference type="SAM" id="Phobius"/>
    </source>
</evidence>
<feature type="transmembrane region" description="Helical" evidence="1">
    <location>
        <begin position="21"/>
        <end position="40"/>
    </location>
</feature>
<gene>
    <name evidence="2" type="ORF">RMN56_20765</name>
</gene>
<dbReference type="Proteomes" id="UP001303001">
    <property type="component" value="Chromosome"/>
</dbReference>
<keyword evidence="1" id="KW-1133">Transmembrane helix</keyword>
<protein>
    <submittedName>
        <fullName evidence="2">Uncharacterized protein</fullName>
    </submittedName>
</protein>
<accession>A0ABY9ZQM7</accession>
<evidence type="ECO:0000313" key="3">
    <source>
        <dbReference type="Proteomes" id="UP001303001"/>
    </source>
</evidence>
<sequence>MMRAAGENGNLDGARSMKTPIAVTVAAVMAILLISVWIILT</sequence>
<dbReference type="EMBL" id="CP134876">
    <property type="protein sequence ID" value="WNM37588.1"/>
    <property type="molecule type" value="Genomic_DNA"/>
</dbReference>
<keyword evidence="1" id="KW-0812">Transmembrane</keyword>